<dbReference type="SUPFAM" id="SSF47413">
    <property type="entry name" value="lambda repressor-like DNA-binding domains"/>
    <property type="match status" value="1"/>
</dbReference>
<dbReference type="EMBL" id="CP067016">
    <property type="protein sequence ID" value="QQN56916.1"/>
    <property type="molecule type" value="Genomic_DNA"/>
</dbReference>
<reference evidence="2 3" key="1">
    <citation type="submission" date="2020-12" db="EMBL/GenBank/DDBJ databases">
        <title>FDA dAtabase for Regulatory Grade micrObial Sequences (FDA-ARGOS): Supporting development and validation of Infectious Disease Dx tests.</title>
        <authorList>
            <person name="Sproer C."/>
            <person name="Gronow S."/>
            <person name="Severitt S."/>
            <person name="Schroder I."/>
            <person name="Tallon L."/>
            <person name="Sadzewicz L."/>
            <person name="Zhao X."/>
            <person name="Boylan J."/>
            <person name="Ott S."/>
            <person name="Bowen H."/>
            <person name="Vavikolanu K."/>
            <person name="Mehta A."/>
            <person name="Aluvathingal J."/>
            <person name="Nadendla S."/>
            <person name="Lowell S."/>
            <person name="Myers T."/>
            <person name="Yan Y."/>
            <person name="Sichtig H."/>
        </authorList>
    </citation>
    <scope>NUCLEOTIDE SEQUENCE [LARGE SCALE GENOMIC DNA]</scope>
    <source>
        <strain evidence="2 3">FDAARGOS_989</strain>
    </source>
</reference>
<sequence>MIKEKKKFNTKKLEEITGINRTMISKLESQNYIPSIEQLESLSDTLEFEITDLFQDDKNKVNKKFLIKIQYSCCRHGICWSFYCNFVVSTQPCYCC</sequence>
<evidence type="ECO:0000313" key="2">
    <source>
        <dbReference type="EMBL" id="QQN56916.1"/>
    </source>
</evidence>
<dbReference type="InterPro" id="IPR001387">
    <property type="entry name" value="Cro/C1-type_HTH"/>
</dbReference>
<dbReference type="InterPro" id="IPR010982">
    <property type="entry name" value="Lambda_DNA-bd_dom_sf"/>
</dbReference>
<dbReference type="CDD" id="cd00093">
    <property type="entry name" value="HTH_XRE"/>
    <property type="match status" value="1"/>
</dbReference>
<dbReference type="Gene3D" id="1.10.260.40">
    <property type="entry name" value="lambda repressor-like DNA-binding domains"/>
    <property type="match status" value="1"/>
</dbReference>
<keyword evidence="3" id="KW-1185">Reference proteome</keyword>
<accession>A0A7T7UVM0</accession>
<organism evidence="2 3">
    <name type="scientific">Anaerococcus obesiensis</name>
    <dbReference type="NCBI Taxonomy" id="1287640"/>
    <lineage>
        <taxon>Bacteria</taxon>
        <taxon>Bacillati</taxon>
        <taxon>Bacillota</taxon>
        <taxon>Tissierellia</taxon>
        <taxon>Tissierellales</taxon>
        <taxon>Peptoniphilaceae</taxon>
        <taxon>Anaerococcus</taxon>
    </lineage>
</organism>
<evidence type="ECO:0000313" key="3">
    <source>
        <dbReference type="Proteomes" id="UP000595871"/>
    </source>
</evidence>
<protein>
    <submittedName>
        <fullName evidence="2">Helix-turn-helix transcriptional regulator</fullName>
    </submittedName>
</protein>
<evidence type="ECO:0000259" key="1">
    <source>
        <dbReference type="PROSITE" id="PS50943"/>
    </source>
</evidence>
<name>A0A7T7UVM0_9FIRM</name>
<dbReference type="PROSITE" id="PS50943">
    <property type="entry name" value="HTH_CROC1"/>
    <property type="match status" value="1"/>
</dbReference>
<feature type="domain" description="HTH cro/C1-type" evidence="1">
    <location>
        <begin position="11"/>
        <end position="53"/>
    </location>
</feature>
<dbReference type="Proteomes" id="UP000595871">
    <property type="component" value="Chromosome"/>
</dbReference>
<dbReference type="AlphaFoldDB" id="A0A7T7UVM0"/>
<proteinExistence type="predicted"/>
<dbReference type="Pfam" id="PF12844">
    <property type="entry name" value="HTH_19"/>
    <property type="match status" value="1"/>
</dbReference>
<gene>
    <name evidence="2" type="ORF">I6H46_02100</name>
</gene>
<dbReference type="KEGG" id="aob:I6H46_02100"/>
<dbReference type="GO" id="GO:0003677">
    <property type="term" value="F:DNA binding"/>
    <property type="evidence" value="ECO:0007669"/>
    <property type="project" value="InterPro"/>
</dbReference>